<evidence type="ECO:0000313" key="3">
    <source>
        <dbReference type="Proteomes" id="UP000029723"/>
    </source>
</evidence>
<dbReference type="EMBL" id="JRPQ01000278">
    <property type="protein sequence ID" value="KGI20757.1"/>
    <property type="molecule type" value="Genomic_DNA"/>
</dbReference>
<protein>
    <submittedName>
        <fullName evidence="2">Uncharacterized protein</fullName>
    </submittedName>
</protein>
<reference evidence="2 3" key="1">
    <citation type="submission" date="2014-07" db="EMBL/GenBank/DDBJ databases">
        <authorList>
            <person name="McCorrison J."/>
            <person name="Sanka R."/>
            <person name="Torralba M."/>
            <person name="Gillis M."/>
            <person name="Haft D.H."/>
            <person name="Methe B."/>
            <person name="Sutton G."/>
            <person name="Nelson K.E."/>
        </authorList>
    </citation>
    <scope>NUCLEOTIDE SEQUENCE [LARGE SCALE GENOMIC DNA]</scope>
    <source>
        <strain evidence="2 3">S9-PR14</strain>
    </source>
</reference>
<keyword evidence="1" id="KW-0812">Transmembrane</keyword>
<dbReference type="Proteomes" id="UP000029723">
    <property type="component" value="Unassembled WGS sequence"/>
</dbReference>
<feature type="transmembrane region" description="Helical" evidence="1">
    <location>
        <begin position="68"/>
        <end position="91"/>
    </location>
</feature>
<keyword evidence="1" id="KW-0472">Membrane</keyword>
<dbReference type="PROSITE" id="PS51257">
    <property type="entry name" value="PROKAR_LIPOPROTEIN"/>
    <property type="match status" value="1"/>
</dbReference>
<keyword evidence="1" id="KW-1133">Transmembrane helix</keyword>
<evidence type="ECO:0000313" key="2">
    <source>
        <dbReference type="EMBL" id="KGI20757.1"/>
    </source>
</evidence>
<feature type="transmembrane region" description="Helical" evidence="1">
    <location>
        <begin position="103"/>
        <end position="123"/>
    </location>
</feature>
<feature type="transmembrane region" description="Helical" evidence="1">
    <location>
        <begin position="37"/>
        <end position="56"/>
    </location>
</feature>
<dbReference type="AlphaFoldDB" id="A0A098YNA6"/>
<evidence type="ECO:0000256" key="1">
    <source>
        <dbReference type="SAM" id="Phobius"/>
    </source>
</evidence>
<dbReference type="OrthoDB" id="1079630at2"/>
<comment type="caution">
    <text evidence="2">The sequence shown here is derived from an EMBL/GenBank/DDBJ whole genome shotgun (WGS) entry which is preliminary data.</text>
</comment>
<proteinExistence type="predicted"/>
<organism evidence="2 3">
    <name type="scientific">Hoylesella timonensis S9-PR14</name>
    <dbReference type="NCBI Taxonomy" id="1401062"/>
    <lineage>
        <taxon>Bacteria</taxon>
        <taxon>Pseudomonadati</taxon>
        <taxon>Bacteroidota</taxon>
        <taxon>Bacteroidia</taxon>
        <taxon>Bacteroidales</taxon>
        <taxon>Prevotellaceae</taxon>
        <taxon>Hoylesella</taxon>
    </lineage>
</organism>
<name>A0A098YNA6_9BACT</name>
<accession>A0A098YNA6</accession>
<sequence>MKQLSKVQSILFLSGGAMMVIGAGCFAFMWQQHIVCWIYLLGALLFGVIQMMQTYEGSSLTVKRLKKIMTFADVLFILSGLLMVDMVFQFFKAAFSNYLTYYQLVYNKWVVLLLVAALLEMYTMHRIGHELSKAKS</sequence>
<gene>
    <name evidence="2" type="ORF">HMPREF9304_14020</name>
</gene>
<dbReference type="RefSeq" id="WP_036929960.1">
    <property type="nucleotide sequence ID" value="NZ_JRPQ01000278.1"/>
</dbReference>
<feature type="transmembrane region" description="Helical" evidence="1">
    <location>
        <begin position="12"/>
        <end position="31"/>
    </location>
</feature>